<geneLocation type="plasmid" evidence="2 3">
    <name>unnamed1</name>
</geneLocation>
<keyword evidence="2" id="KW-0614">Plasmid</keyword>
<protein>
    <submittedName>
        <fullName evidence="2">Uncharacterized protein</fullName>
    </submittedName>
</protein>
<evidence type="ECO:0000256" key="1">
    <source>
        <dbReference type="SAM" id="Phobius"/>
    </source>
</evidence>
<feature type="transmembrane region" description="Helical" evidence="1">
    <location>
        <begin position="44"/>
        <end position="63"/>
    </location>
</feature>
<sequence>MLHTTLVILEFTVVPLIVPFILFLNKINERSRTPIPILYDEFSFELLATDSSLIIAFAIRVYADSSSYNGRAIDIMLLTFLMAIFYIVCCLIAKTFSTDKHKFRVKSSDSISGTATVTIPQKNITSFVRLVAFGHLLFALYLILITVFWYDHH</sequence>
<name>A0A344TT34_9BACT</name>
<evidence type="ECO:0000313" key="2">
    <source>
        <dbReference type="EMBL" id="AXE21805.1"/>
    </source>
</evidence>
<dbReference type="Proteomes" id="UP000251993">
    <property type="component" value="Plasmid unnamed1"/>
</dbReference>
<dbReference type="AlphaFoldDB" id="A0A344TT34"/>
<feature type="transmembrane region" description="Helical" evidence="1">
    <location>
        <begin position="6"/>
        <end position="24"/>
    </location>
</feature>
<dbReference type="KEGG" id="run:DR864_28445"/>
<keyword evidence="1" id="KW-1133">Transmembrane helix</keyword>
<keyword evidence="1" id="KW-0812">Transmembrane</keyword>
<organism evidence="2 3">
    <name type="scientific">Runella rosea</name>
    <dbReference type="NCBI Taxonomy" id="2259595"/>
    <lineage>
        <taxon>Bacteria</taxon>
        <taxon>Pseudomonadati</taxon>
        <taxon>Bacteroidota</taxon>
        <taxon>Cytophagia</taxon>
        <taxon>Cytophagales</taxon>
        <taxon>Spirosomataceae</taxon>
        <taxon>Runella</taxon>
    </lineage>
</organism>
<feature type="transmembrane region" description="Helical" evidence="1">
    <location>
        <begin position="130"/>
        <end position="150"/>
    </location>
</feature>
<feature type="transmembrane region" description="Helical" evidence="1">
    <location>
        <begin position="75"/>
        <end position="96"/>
    </location>
</feature>
<keyword evidence="3" id="KW-1185">Reference proteome</keyword>
<dbReference type="EMBL" id="CP030851">
    <property type="protein sequence ID" value="AXE21805.1"/>
    <property type="molecule type" value="Genomic_DNA"/>
</dbReference>
<keyword evidence="1" id="KW-0472">Membrane</keyword>
<gene>
    <name evidence="2" type="ORF">DR864_28445</name>
</gene>
<reference evidence="2 3" key="1">
    <citation type="submission" date="2018-07" db="EMBL/GenBank/DDBJ databases">
        <title>Genome sequencing of Runella.</title>
        <authorList>
            <person name="Baek M.-G."/>
            <person name="Yi H."/>
        </authorList>
    </citation>
    <scope>NUCLEOTIDE SEQUENCE [LARGE SCALE GENOMIC DNA]</scope>
    <source>
        <strain evidence="2 3">HYN0085</strain>
        <plasmid evidence="2 3">unnamed1</plasmid>
    </source>
</reference>
<evidence type="ECO:0000313" key="3">
    <source>
        <dbReference type="Proteomes" id="UP000251993"/>
    </source>
</evidence>
<dbReference type="RefSeq" id="WP_114070546.1">
    <property type="nucleotide sequence ID" value="NZ_CP030851.1"/>
</dbReference>
<proteinExistence type="predicted"/>
<accession>A0A344TT34</accession>